<keyword evidence="2" id="KW-0378">Hydrolase</keyword>
<gene>
    <name evidence="2" type="ORF">CSAL01_12023</name>
</gene>
<keyword evidence="2" id="KW-0269">Exonuclease</keyword>
<dbReference type="InterPro" id="IPR012337">
    <property type="entry name" value="RNaseH-like_sf"/>
</dbReference>
<dbReference type="GO" id="GO:0008408">
    <property type="term" value="F:3'-5' exonuclease activity"/>
    <property type="evidence" value="ECO:0007669"/>
    <property type="project" value="InterPro"/>
</dbReference>
<dbReference type="PANTHER" id="PTHR43040:SF1">
    <property type="entry name" value="RIBONUCLEASE D"/>
    <property type="match status" value="1"/>
</dbReference>
<accession>A0A135RNR7</accession>
<dbReference type="Pfam" id="PF01612">
    <property type="entry name" value="DNA_pol_A_exo1"/>
    <property type="match status" value="1"/>
</dbReference>
<proteinExistence type="predicted"/>
<dbReference type="InterPro" id="IPR002562">
    <property type="entry name" value="3'-5'_exonuclease_dom"/>
</dbReference>
<dbReference type="OrthoDB" id="26838at2759"/>
<dbReference type="Proteomes" id="UP000070121">
    <property type="component" value="Unassembled WGS sequence"/>
</dbReference>
<dbReference type="EMBL" id="JFFI01002756">
    <property type="protein sequence ID" value="KXH25373.1"/>
    <property type="molecule type" value="Genomic_DNA"/>
</dbReference>
<keyword evidence="3" id="KW-1185">Reference proteome</keyword>
<dbReference type="STRING" id="1209931.A0A135RNR7"/>
<organism evidence="2 3">
    <name type="scientific">Colletotrichum salicis</name>
    <dbReference type="NCBI Taxonomy" id="1209931"/>
    <lineage>
        <taxon>Eukaryota</taxon>
        <taxon>Fungi</taxon>
        <taxon>Dikarya</taxon>
        <taxon>Ascomycota</taxon>
        <taxon>Pezizomycotina</taxon>
        <taxon>Sordariomycetes</taxon>
        <taxon>Hypocreomycetidae</taxon>
        <taxon>Glomerellales</taxon>
        <taxon>Glomerellaceae</taxon>
        <taxon>Colletotrichum</taxon>
        <taxon>Colletotrichum acutatum species complex</taxon>
    </lineage>
</organism>
<name>A0A135RNR7_9PEZI</name>
<dbReference type="AlphaFoldDB" id="A0A135RNR7"/>
<keyword evidence="2" id="KW-0540">Nuclease</keyword>
<evidence type="ECO:0000313" key="2">
    <source>
        <dbReference type="EMBL" id="KXH25373.1"/>
    </source>
</evidence>
<dbReference type="InterPro" id="IPR036397">
    <property type="entry name" value="RNaseH_sf"/>
</dbReference>
<dbReference type="SMART" id="SM00474">
    <property type="entry name" value="35EXOc"/>
    <property type="match status" value="1"/>
</dbReference>
<reference evidence="2 3" key="1">
    <citation type="submission" date="2014-02" db="EMBL/GenBank/DDBJ databases">
        <title>The genome sequence of Colletotrichum salicis CBS 607.94.</title>
        <authorList>
            <person name="Baroncelli R."/>
            <person name="Thon M.R."/>
        </authorList>
    </citation>
    <scope>NUCLEOTIDE SEQUENCE [LARGE SCALE GENOMIC DNA]</scope>
    <source>
        <strain evidence="2 3">CBS 607.94</strain>
    </source>
</reference>
<dbReference type="Gene3D" id="3.30.420.10">
    <property type="entry name" value="Ribonuclease H-like superfamily/Ribonuclease H"/>
    <property type="match status" value="1"/>
</dbReference>
<feature type="domain" description="3'-5' exonuclease" evidence="1">
    <location>
        <begin position="35"/>
        <end position="239"/>
    </location>
</feature>
<dbReference type="PANTHER" id="PTHR43040">
    <property type="entry name" value="RIBONUCLEASE D"/>
    <property type="match status" value="1"/>
</dbReference>
<protein>
    <submittedName>
        <fullName evidence="2">3'-5' exonuclease</fullName>
    </submittedName>
</protein>
<evidence type="ECO:0000259" key="1">
    <source>
        <dbReference type="SMART" id="SM00474"/>
    </source>
</evidence>
<evidence type="ECO:0000313" key="3">
    <source>
        <dbReference type="Proteomes" id="UP000070121"/>
    </source>
</evidence>
<dbReference type="SUPFAM" id="SSF53098">
    <property type="entry name" value="Ribonuclease H-like"/>
    <property type="match status" value="1"/>
</dbReference>
<comment type="caution">
    <text evidence="2">The sequence shown here is derived from an EMBL/GenBank/DDBJ whole genome shotgun (WGS) entry which is preliminary data.</text>
</comment>
<sequence>MAASNIMEETVPALAAATSGLSLTDATTFDGIPTSILVDTIASLSKMVDSLEELPNDPPSLYIDLEGVNLSRYGTISILQLHVLPSKETYLLDVHTLKDRCFSETNRNGHSFRDILESDAIPKVFFDVRNDSDALYHHFQIKLSGIQDLQLMELATRTFSRKVVNGLSRCIERDALLSYEERLAWKMVKDKGVRLFAPEHGGSYQVFNERPLSSDMVNYCVQDVKFLPLLWTRYKSKLTSTWWQKVQDASKERVTLSQSSAFIGKGKHMALSPPGWTSIHGW</sequence>
<dbReference type="GO" id="GO:0006139">
    <property type="term" value="P:nucleobase-containing compound metabolic process"/>
    <property type="evidence" value="ECO:0007669"/>
    <property type="project" value="InterPro"/>
</dbReference>
<dbReference type="GO" id="GO:0003676">
    <property type="term" value="F:nucleic acid binding"/>
    <property type="evidence" value="ECO:0007669"/>
    <property type="project" value="InterPro"/>
</dbReference>